<proteinExistence type="predicted"/>
<dbReference type="EMBL" id="CM026431">
    <property type="protein sequence ID" value="KAG0559934.1"/>
    <property type="molecule type" value="Genomic_DNA"/>
</dbReference>
<protein>
    <submittedName>
        <fullName evidence="2">Uncharacterized protein</fullName>
    </submittedName>
</protein>
<feature type="chain" id="PRO_5035755086" evidence="1">
    <location>
        <begin position="47"/>
        <end position="179"/>
    </location>
</feature>
<reference evidence="2" key="1">
    <citation type="submission" date="2020-06" db="EMBL/GenBank/DDBJ databases">
        <title>WGS assembly of Ceratodon purpureus strain R40.</title>
        <authorList>
            <person name="Carey S.B."/>
            <person name="Jenkins J."/>
            <person name="Shu S."/>
            <person name="Lovell J.T."/>
            <person name="Sreedasyam A."/>
            <person name="Maumus F."/>
            <person name="Tiley G.P."/>
            <person name="Fernandez-Pozo N."/>
            <person name="Barry K."/>
            <person name="Chen C."/>
            <person name="Wang M."/>
            <person name="Lipzen A."/>
            <person name="Daum C."/>
            <person name="Saski C.A."/>
            <person name="Payton A.C."/>
            <person name="Mcbreen J.C."/>
            <person name="Conrad R.E."/>
            <person name="Kollar L.M."/>
            <person name="Olsson S."/>
            <person name="Huttunen S."/>
            <person name="Landis J.B."/>
            <person name="Wickett N.J."/>
            <person name="Johnson M.G."/>
            <person name="Rensing S.A."/>
            <person name="Grimwood J."/>
            <person name="Schmutz J."/>
            <person name="Mcdaniel S.F."/>
        </authorList>
    </citation>
    <scope>NUCLEOTIDE SEQUENCE</scope>
    <source>
        <strain evidence="2">R40</strain>
    </source>
</reference>
<sequence length="179" mass="20362">MFAEKRFRVAIIDCATMARQSSHWMPLTLFIATILLLMALPPVVDAGPYGPGMKISFYNKMPPGIQHAVKAHCFRQSGAPGGYSGDCGYWWFKPGTWWEVWIASNNDHYHDYGGTRYWCEFRTLNKPLTWVNLFVGTGGARNQPCECVDEACQWMISNEGLSCGSYPNRYLHKWGQPLN</sequence>
<gene>
    <name evidence="2" type="ORF">KC19_10G139700</name>
</gene>
<keyword evidence="1" id="KW-0732">Signal</keyword>
<evidence type="ECO:0000313" key="2">
    <source>
        <dbReference type="EMBL" id="KAG0559934.1"/>
    </source>
</evidence>
<name>A0A8T0GP06_CERPU</name>
<accession>A0A8T0GP06</accession>
<feature type="signal peptide" evidence="1">
    <location>
        <begin position="1"/>
        <end position="46"/>
    </location>
</feature>
<comment type="caution">
    <text evidence="2">The sequence shown here is derived from an EMBL/GenBank/DDBJ whole genome shotgun (WGS) entry which is preliminary data.</text>
</comment>
<evidence type="ECO:0000313" key="3">
    <source>
        <dbReference type="Proteomes" id="UP000822688"/>
    </source>
</evidence>
<keyword evidence="3" id="KW-1185">Reference proteome</keyword>
<organism evidence="2 3">
    <name type="scientific">Ceratodon purpureus</name>
    <name type="common">Fire moss</name>
    <name type="synonym">Dicranum purpureum</name>
    <dbReference type="NCBI Taxonomy" id="3225"/>
    <lineage>
        <taxon>Eukaryota</taxon>
        <taxon>Viridiplantae</taxon>
        <taxon>Streptophyta</taxon>
        <taxon>Embryophyta</taxon>
        <taxon>Bryophyta</taxon>
        <taxon>Bryophytina</taxon>
        <taxon>Bryopsida</taxon>
        <taxon>Dicranidae</taxon>
        <taxon>Pseudoditrichales</taxon>
        <taxon>Ditrichaceae</taxon>
        <taxon>Ceratodon</taxon>
    </lineage>
</organism>
<evidence type="ECO:0000256" key="1">
    <source>
        <dbReference type="SAM" id="SignalP"/>
    </source>
</evidence>
<dbReference type="AlphaFoldDB" id="A0A8T0GP06"/>
<dbReference type="Proteomes" id="UP000822688">
    <property type="component" value="Chromosome 10"/>
</dbReference>